<comment type="similarity">
    <text evidence="4">Belongs to the methyl-accepting chemotaxis (MCP) protein family.</text>
</comment>
<organism evidence="10 11">
    <name type="scientific">Kineococcus mangrovi</name>
    <dbReference type="NCBI Taxonomy" id="1660183"/>
    <lineage>
        <taxon>Bacteria</taxon>
        <taxon>Bacillati</taxon>
        <taxon>Actinomycetota</taxon>
        <taxon>Actinomycetes</taxon>
        <taxon>Kineosporiales</taxon>
        <taxon>Kineosporiaceae</taxon>
        <taxon>Kineococcus</taxon>
    </lineage>
</organism>
<dbReference type="InterPro" id="IPR004089">
    <property type="entry name" value="MCPsignal_dom"/>
</dbReference>
<feature type="domain" description="HAMP" evidence="9">
    <location>
        <begin position="200"/>
        <end position="252"/>
    </location>
</feature>
<dbReference type="SMART" id="SM00283">
    <property type="entry name" value="MA"/>
    <property type="match status" value="1"/>
</dbReference>
<dbReference type="PROSITE" id="PS50111">
    <property type="entry name" value="CHEMOTAXIS_TRANSDUC_2"/>
    <property type="match status" value="1"/>
</dbReference>
<dbReference type="PANTHER" id="PTHR32089">
    <property type="entry name" value="METHYL-ACCEPTING CHEMOTAXIS PROTEIN MCPB"/>
    <property type="match status" value="1"/>
</dbReference>
<dbReference type="Pfam" id="PF00015">
    <property type="entry name" value="MCPsignal"/>
    <property type="match status" value="1"/>
</dbReference>
<gene>
    <name evidence="10" type="ORF">AB2L28_13185</name>
</gene>
<dbReference type="EMBL" id="JBGGTQ010000005">
    <property type="protein sequence ID" value="MEZ0493190.1"/>
    <property type="molecule type" value="Genomic_DNA"/>
</dbReference>
<accession>A0ABV4I3E4</accession>
<keyword evidence="11" id="KW-1185">Reference proteome</keyword>
<evidence type="ECO:0000313" key="10">
    <source>
        <dbReference type="EMBL" id="MEZ0493190.1"/>
    </source>
</evidence>
<evidence type="ECO:0000313" key="11">
    <source>
        <dbReference type="Proteomes" id="UP001566476"/>
    </source>
</evidence>
<evidence type="ECO:0000256" key="3">
    <source>
        <dbReference type="ARBA" id="ARBA00023224"/>
    </source>
</evidence>
<name>A0ABV4I3E4_9ACTN</name>
<evidence type="ECO:0000256" key="4">
    <source>
        <dbReference type="ARBA" id="ARBA00029447"/>
    </source>
</evidence>
<evidence type="ECO:0000259" key="8">
    <source>
        <dbReference type="PROSITE" id="PS50111"/>
    </source>
</evidence>
<evidence type="ECO:0000256" key="2">
    <source>
        <dbReference type="ARBA" id="ARBA00022989"/>
    </source>
</evidence>
<keyword evidence="2 7" id="KW-1133">Transmembrane helix</keyword>
<feature type="region of interest" description="Disordered" evidence="6">
    <location>
        <begin position="265"/>
        <end position="284"/>
    </location>
</feature>
<protein>
    <submittedName>
        <fullName evidence="10">Methyl-accepting chemotaxis protein</fullName>
    </submittedName>
</protein>
<evidence type="ECO:0000256" key="6">
    <source>
        <dbReference type="SAM" id="MobiDB-lite"/>
    </source>
</evidence>
<dbReference type="PROSITE" id="PS50885">
    <property type="entry name" value="HAMP"/>
    <property type="match status" value="1"/>
</dbReference>
<proteinExistence type="inferred from homology"/>
<comment type="caution">
    <text evidence="10">The sequence shown here is derived from an EMBL/GenBank/DDBJ whole genome shotgun (WGS) entry which is preliminary data.</text>
</comment>
<keyword evidence="1 7" id="KW-0812">Transmembrane</keyword>
<dbReference type="RefSeq" id="WP_370719420.1">
    <property type="nucleotide sequence ID" value="NZ_JBGGTQ010000005.1"/>
</dbReference>
<sequence>MSLTTRIVGAAASLAVVAVATGTCGVLATRSVSQDVEDLSRGPLQRQSTVRAIELASSQIATLALNGRFVPGQAEAVAPQLTERQQSLTSSLDRLATLVPASERALVADLRAQYEAGAAAGQKILSATDTASATAAGQEYDAASEAFAKDVQALNDSAAAAVAQAVADGRGQARRALLLTLGLLTVGLGVSAGIVTLAVRRIRADARAIVDVAQALERGDLTASSGIDVDDELGRAASALDRALAQLRTDVASVAAGAHTLGRTSSALAERSQEAGSASQRTGRGVERVAGDVAAVATNLQAIGAGADEMGSAIREISTSAADATGVAAQAVQVADDTTATVSRLGESSAQIGSVVKVITAIAEQTNLLALNATIEAARAGEMGKGFAVVAGEVKELAQQTARATEDISRQVQAIQDDTTGAVSAIGSIAEVIARINDLQTTIASAVEEQTATTSEIARSIAEAAAGADRVDGGVRDVSEATRTTVRTVEYAQEAAQEVAGISSQLQTLVARFRF</sequence>
<feature type="transmembrane region" description="Helical" evidence="7">
    <location>
        <begin position="176"/>
        <end position="199"/>
    </location>
</feature>
<dbReference type="SUPFAM" id="SSF58104">
    <property type="entry name" value="Methyl-accepting chemotaxis protein (MCP) signaling domain"/>
    <property type="match status" value="1"/>
</dbReference>
<keyword evidence="3 5" id="KW-0807">Transducer</keyword>
<dbReference type="Proteomes" id="UP001566476">
    <property type="component" value="Unassembled WGS sequence"/>
</dbReference>
<reference evidence="10 11" key="1">
    <citation type="submission" date="2024-07" db="EMBL/GenBank/DDBJ databases">
        <authorList>
            <person name="Thanompreechachai J."/>
            <person name="Duangmal K."/>
        </authorList>
    </citation>
    <scope>NUCLEOTIDE SEQUENCE [LARGE SCALE GENOMIC DNA]</scope>
    <source>
        <strain evidence="10 11">TBRC 1896</strain>
    </source>
</reference>
<dbReference type="PANTHER" id="PTHR32089:SF112">
    <property type="entry name" value="LYSOZYME-LIKE PROTEIN-RELATED"/>
    <property type="match status" value="1"/>
</dbReference>
<evidence type="ECO:0000259" key="9">
    <source>
        <dbReference type="PROSITE" id="PS50885"/>
    </source>
</evidence>
<evidence type="ECO:0000256" key="7">
    <source>
        <dbReference type="SAM" id="Phobius"/>
    </source>
</evidence>
<dbReference type="InterPro" id="IPR003660">
    <property type="entry name" value="HAMP_dom"/>
</dbReference>
<evidence type="ECO:0000256" key="1">
    <source>
        <dbReference type="ARBA" id="ARBA00022692"/>
    </source>
</evidence>
<evidence type="ECO:0000256" key="5">
    <source>
        <dbReference type="PROSITE-ProRule" id="PRU00284"/>
    </source>
</evidence>
<feature type="domain" description="Methyl-accepting transducer" evidence="8">
    <location>
        <begin position="264"/>
        <end position="500"/>
    </location>
</feature>
<keyword evidence="7" id="KW-0472">Membrane</keyword>
<dbReference type="Gene3D" id="1.10.287.950">
    <property type="entry name" value="Methyl-accepting chemotaxis protein"/>
    <property type="match status" value="1"/>
</dbReference>